<keyword evidence="2" id="KW-0229">DNA integration</keyword>
<dbReference type="Pfam" id="PF14657">
    <property type="entry name" value="Arm-DNA-bind_4"/>
    <property type="match status" value="1"/>
</dbReference>
<dbReference type="GO" id="GO:0006310">
    <property type="term" value="P:DNA recombination"/>
    <property type="evidence" value="ECO:0007669"/>
    <property type="project" value="UniProtKB-KW"/>
</dbReference>
<protein>
    <submittedName>
        <fullName evidence="6">Site-specific integrase</fullName>
    </submittedName>
</protein>
<dbReference type="RefSeq" id="WP_079375935.1">
    <property type="nucleotide sequence ID" value="NZ_MWVS01000031.1"/>
</dbReference>
<dbReference type="PANTHER" id="PTHR30629">
    <property type="entry name" value="PROPHAGE INTEGRASE"/>
    <property type="match status" value="1"/>
</dbReference>
<evidence type="ECO:0000256" key="2">
    <source>
        <dbReference type="ARBA" id="ARBA00022908"/>
    </source>
</evidence>
<dbReference type="AlphaFoldDB" id="A0A1V4FN87"/>
<dbReference type="SUPFAM" id="SSF56349">
    <property type="entry name" value="DNA breaking-rejoining enzymes"/>
    <property type="match status" value="1"/>
</dbReference>
<evidence type="ECO:0000256" key="4">
    <source>
        <dbReference type="ARBA" id="ARBA00023172"/>
    </source>
</evidence>
<dbReference type="Pfam" id="PF14659">
    <property type="entry name" value="Phage_int_SAM_3"/>
    <property type="match status" value="1"/>
</dbReference>
<accession>A0A1V4FN87</accession>
<keyword evidence="4" id="KW-0233">DNA recombination</keyword>
<dbReference type="InterPro" id="IPR013762">
    <property type="entry name" value="Integrase-like_cat_sf"/>
</dbReference>
<dbReference type="GO" id="GO:0015074">
    <property type="term" value="P:DNA integration"/>
    <property type="evidence" value="ECO:0007669"/>
    <property type="project" value="UniProtKB-KW"/>
</dbReference>
<dbReference type="Proteomes" id="UP000189795">
    <property type="component" value="Unassembled WGS sequence"/>
</dbReference>
<evidence type="ECO:0000256" key="3">
    <source>
        <dbReference type="ARBA" id="ARBA00023125"/>
    </source>
</evidence>
<dbReference type="GO" id="GO:0003677">
    <property type="term" value="F:DNA binding"/>
    <property type="evidence" value="ECO:0007669"/>
    <property type="project" value="UniProtKB-KW"/>
</dbReference>
<comment type="similarity">
    <text evidence="1">Belongs to the 'phage' integrase family.</text>
</comment>
<reference evidence="6 7" key="1">
    <citation type="submission" date="2017-03" db="EMBL/GenBank/DDBJ databases">
        <title>Antibiotic resistance of probiotic microorganisms.</title>
        <authorList>
            <person name="Sanudo A.I."/>
            <person name="Olivares M."/>
            <person name="Banuelos O."/>
        </authorList>
    </citation>
    <scope>NUCLEOTIDE SEQUENCE [LARGE SCALE GENOMIC DNA]</scope>
    <source>
        <strain evidence="6 7">CECT8605</strain>
    </source>
</reference>
<dbReference type="InterPro" id="IPR010998">
    <property type="entry name" value="Integrase_recombinase_N"/>
</dbReference>
<organism evidence="6 7">
    <name type="scientific">Limosilactobacillus reuteri</name>
    <name type="common">Lactobacillus reuteri</name>
    <dbReference type="NCBI Taxonomy" id="1598"/>
    <lineage>
        <taxon>Bacteria</taxon>
        <taxon>Bacillati</taxon>
        <taxon>Bacillota</taxon>
        <taxon>Bacilli</taxon>
        <taxon>Lactobacillales</taxon>
        <taxon>Lactobacillaceae</taxon>
        <taxon>Limosilactobacillus</taxon>
    </lineage>
</organism>
<dbReference type="Gene3D" id="1.10.150.130">
    <property type="match status" value="1"/>
</dbReference>
<name>A0A1V4FN87_LIMRT</name>
<dbReference type="InterPro" id="IPR028259">
    <property type="entry name" value="AP2-like_int_N"/>
</dbReference>
<dbReference type="PANTHER" id="PTHR30629:SF2">
    <property type="entry name" value="PROPHAGE INTEGRASE INTS-RELATED"/>
    <property type="match status" value="1"/>
</dbReference>
<keyword evidence="3" id="KW-0238">DNA-binding</keyword>
<gene>
    <name evidence="6" type="ORF">B5D07_02670</name>
</gene>
<dbReference type="InterPro" id="IPR004107">
    <property type="entry name" value="Integrase_SAM-like_N"/>
</dbReference>
<dbReference type="Gene3D" id="1.10.443.10">
    <property type="entry name" value="Intergrase catalytic core"/>
    <property type="match status" value="1"/>
</dbReference>
<comment type="caution">
    <text evidence="6">The sequence shown here is derived from an EMBL/GenBank/DDBJ whole genome shotgun (WGS) entry which is preliminary data.</text>
</comment>
<dbReference type="PROSITE" id="PS51898">
    <property type="entry name" value="TYR_RECOMBINASE"/>
    <property type="match status" value="1"/>
</dbReference>
<dbReference type="InterPro" id="IPR002104">
    <property type="entry name" value="Integrase_catalytic"/>
</dbReference>
<evidence type="ECO:0000256" key="1">
    <source>
        <dbReference type="ARBA" id="ARBA00008857"/>
    </source>
</evidence>
<dbReference type="EMBL" id="MWVS01000031">
    <property type="protein sequence ID" value="OPG88947.1"/>
    <property type="molecule type" value="Genomic_DNA"/>
</dbReference>
<dbReference type="Pfam" id="PF00589">
    <property type="entry name" value="Phage_integrase"/>
    <property type="match status" value="1"/>
</dbReference>
<evidence type="ECO:0000259" key="5">
    <source>
        <dbReference type="PROSITE" id="PS51898"/>
    </source>
</evidence>
<sequence>MAYIGTTVKKTKNGYYGYVNYRDSNGNRRQKKAKGHFKLKRDAKEAAEKLKLELEASNTSLADISFADYYRRWVELYKENKIKSHSAKYQYKLIGNYVEDYFEQKKLKDIHRSDYQAFINWYGKDHSYESVRKLKGACHTCVSYAVDDDVVRKNFTDNVELVYDSERTRKVQYLSNDELIKLKKRVVSQLDHNYTSRYMILTAIYTGMRKAEIQALTWNDIDFLHSTISINKSWDEKEKTFKSTKTESSNRVIKVNRELLKRLEDLKVNSSTMVFRNMFGTIPTSNALNKCLHEIMKNAKIDKEGFHFHSLRHVHVAYLIGQGVDIYAISKRLGHANVNITLKVYAYLIDEYKAKNDNLIVEKLQKI</sequence>
<proteinExistence type="inferred from homology"/>
<evidence type="ECO:0000313" key="7">
    <source>
        <dbReference type="Proteomes" id="UP000189795"/>
    </source>
</evidence>
<dbReference type="CDD" id="cd01189">
    <property type="entry name" value="INT_ICEBs1_C_like"/>
    <property type="match status" value="1"/>
</dbReference>
<dbReference type="InterPro" id="IPR011010">
    <property type="entry name" value="DNA_brk_join_enz"/>
</dbReference>
<evidence type="ECO:0000313" key="6">
    <source>
        <dbReference type="EMBL" id="OPG88947.1"/>
    </source>
</evidence>
<dbReference type="InterPro" id="IPR050808">
    <property type="entry name" value="Phage_Integrase"/>
</dbReference>
<feature type="domain" description="Tyr recombinase" evidence="5">
    <location>
        <begin position="169"/>
        <end position="358"/>
    </location>
</feature>